<protein>
    <submittedName>
        <fullName evidence="1">Uncharacterized protein</fullName>
    </submittedName>
</protein>
<name>A0A7M5WZ68_9CNID</name>
<evidence type="ECO:0000313" key="1">
    <source>
        <dbReference type="EnsemblMetazoa" id="CLYHEMP015266.9"/>
    </source>
</evidence>
<dbReference type="EnsemblMetazoa" id="CLYHEMT015266.9">
    <property type="protein sequence ID" value="CLYHEMP015266.9"/>
    <property type="gene ID" value="CLYHEMG015266"/>
</dbReference>
<dbReference type="EnsemblMetazoa" id="CLYHEMT015266.11">
    <property type="protein sequence ID" value="CLYHEMP015266.11"/>
    <property type="gene ID" value="CLYHEMG015266"/>
</dbReference>
<reference evidence="1" key="1">
    <citation type="submission" date="2021-01" db="UniProtKB">
        <authorList>
            <consortium name="EnsemblMetazoa"/>
        </authorList>
    </citation>
    <scope>IDENTIFICATION</scope>
</reference>
<dbReference type="AlphaFoldDB" id="A0A7M5WZ68"/>
<dbReference type="Proteomes" id="UP000594262">
    <property type="component" value="Unplaced"/>
</dbReference>
<sequence>MCNFNYCPDMCNQYFKMCGCEDIPVIYDMTLLTTNATYYGIDETDVNVTLNSLGTWDSEAIKLLCKNSQCSDTSLQSAINDIQAEIDRIQISLNTVSLSKKLIRKMIDCKANVWGRRGELYDHYEALCKRKVIVRQVHEDLKIKKNILEKEKKRCADRSWLRQVLENSWSKM</sequence>
<proteinExistence type="predicted"/>
<organism evidence="1 2">
    <name type="scientific">Clytia hemisphaerica</name>
    <dbReference type="NCBI Taxonomy" id="252671"/>
    <lineage>
        <taxon>Eukaryota</taxon>
        <taxon>Metazoa</taxon>
        <taxon>Cnidaria</taxon>
        <taxon>Hydrozoa</taxon>
        <taxon>Hydroidolina</taxon>
        <taxon>Leptothecata</taxon>
        <taxon>Obeliida</taxon>
        <taxon>Clytiidae</taxon>
        <taxon>Clytia</taxon>
    </lineage>
</organism>
<keyword evidence="2" id="KW-1185">Reference proteome</keyword>
<evidence type="ECO:0000313" key="2">
    <source>
        <dbReference type="Proteomes" id="UP000594262"/>
    </source>
</evidence>
<dbReference type="OrthoDB" id="446173at2759"/>
<accession>A0A7M5WZ68</accession>